<dbReference type="GO" id="GO:0005634">
    <property type="term" value="C:nucleus"/>
    <property type="evidence" value="ECO:0007669"/>
    <property type="project" value="TreeGrafter"/>
</dbReference>
<name>A0AAW2A8J3_CULAL</name>
<dbReference type="GO" id="GO:0016926">
    <property type="term" value="P:protein desumoylation"/>
    <property type="evidence" value="ECO:0007669"/>
    <property type="project" value="TreeGrafter"/>
</dbReference>
<dbReference type="GO" id="GO:0005737">
    <property type="term" value="C:cytoplasm"/>
    <property type="evidence" value="ECO:0007669"/>
    <property type="project" value="TreeGrafter"/>
</dbReference>
<dbReference type="InterPro" id="IPR051947">
    <property type="entry name" value="Sentrin-specific_protease"/>
</dbReference>
<dbReference type="FunFam" id="1.10.418.20:FF:000004">
    <property type="entry name" value="sentrin-specific protease 7 isoform X1"/>
    <property type="match status" value="1"/>
</dbReference>
<feature type="compositionally biased region" description="Basic and acidic residues" evidence="6">
    <location>
        <begin position="816"/>
        <end position="837"/>
    </location>
</feature>
<feature type="compositionally biased region" description="Polar residues" evidence="6">
    <location>
        <begin position="168"/>
        <end position="183"/>
    </location>
</feature>
<feature type="compositionally biased region" description="Basic and acidic residues" evidence="6">
    <location>
        <begin position="184"/>
        <end position="194"/>
    </location>
</feature>
<comment type="similarity">
    <text evidence="1">Belongs to the peptidase C48 family.</text>
</comment>
<feature type="compositionally biased region" description="Basic and acidic residues" evidence="6">
    <location>
        <begin position="277"/>
        <end position="315"/>
    </location>
</feature>
<dbReference type="InterPro" id="IPR038765">
    <property type="entry name" value="Papain-like_cys_pep_sf"/>
</dbReference>
<dbReference type="SUPFAM" id="SSF54001">
    <property type="entry name" value="Cysteine proteinases"/>
    <property type="match status" value="1"/>
</dbReference>
<dbReference type="Gene3D" id="3.30.310.130">
    <property type="entry name" value="Ubiquitin-related"/>
    <property type="match status" value="2"/>
</dbReference>
<dbReference type="Proteomes" id="UP001479290">
    <property type="component" value="Unassembled WGS sequence"/>
</dbReference>
<feature type="domain" description="Ubiquitin-like protease family profile" evidence="7">
    <location>
        <begin position="681"/>
        <end position="931"/>
    </location>
</feature>
<dbReference type="PANTHER" id="PTHR46896:SF2">
    <property type="entry name" value="SENTRIN-SPECIFIC PROTEASE 7"/>
    <property type="match status" value="1"/>
</dbReference>
<evidence type="ECO:0000313" key="9">
    <source>
        <dbReference type="Proteomes" id="UP001479290"/>
    </source>
</evidence>
<dbReference type="FunFam" id="1.10.418.20:FF:000001">
    <property type="entry name" value="sentrin-specific protease 6 isoform X1"/>
    <property type="match status" value="1"/>
</dbReference>
<evidence type="ECO:0000313" key="8">
    <source>
        <dbReference type="EMBL" id="KAK9969378.1"/>
    </source>
</evidence>
<gene>
    <name evidence="8" type="ORF">ABG768_027556</name>
</gene>
<evidence type="ECO:0000256" key="3">
    <source>
        <dbReference type="ARBA" id="ARBA00022670"/>
    </source>
</evidence>
<protein>
    <recommendedName>
        <fullName evidence="7">Ubiquitin-like protease family profile domain-containing protein</fullName>
    </recommendedName>
</protein>
<dbReference type="GO" id="GO:0006508">
    <property type="term" value="P:proteolysis"/>
    <property type="evidence" value="ECO:0007669"/>
    <property type="project" value="UniProtKB-KW"/>
</dbReference>
<feature type="region of interest" description="Disordered" evidence="6">
    <location>
        <begin position="127"/>
        <end position="315"/>
    </location>
</feature>
<sequence length="993" mass="111648">MPHEKNRNSLLSDSCNFTLDRRRALTLSPGIKRDNCQTESPLKIPRVSTAEDVCVDTEMYKDRKKSHNKIHWTQLASNGTSSQSDPKSQINSIKEHPVWQEIQRRQVRVVLEDVLQTEIGLRLCSGQSCKKTDQSESKRRSDPTSTAALKDERRTSLTTREGTDSTEPKATSPSHNQTESSAENESRSHKEIKNLHSKQLNSSVKLSESSEVSSNSCSARESDSPQAVQISEQLPKQTKPSTFEENEASSPQDDEALSFGFEIACSPSSPLATQGCMREEKSASEHLPNKKERRETQESPKDSAGDKENHLRRNGEVVQEVEGMRGSVLRLSVGADGQIPVKRCRMDGFSAEQVPNSDLTSGSTEGRSFIIESTKLNLPEPIVLSSEEEEEREEEESSALNIQPPECAKVMNKADKSARVYEQENTPEYHSDIMEMDAQSSAVMELQLSSLHMGGVHVTSTESMKITTDKITFLLKDSSVKISVLTASVCKYSLWEVPTLRGCGLVKDNEFPPPSLLLLWLSDAQAQKLHNDLSVIESGTRPVEGSTCVLLCLAEPVSGVESAVLASLMDIVGLKQSSSDLLCSLTQSDSLKLLQSSQETHLLQLLTPKIETQTHAVVSAMKSQDSDVHMKPVYTLCHKRAQGSYSVSLAPTLGAEWTPYRHCVPARRLILFPPPPSKRAITVTTEDLECLDSGEFLNDVIIDFYLKYLMVRKAPQASVNRSHVFSSFFYKQLTRRDNANEDSTSTPAQVRRHQRVRTWTRHVDIFDKDFLFVPVNQEAHWYLVVICFPGLEEPQYVKRDGSVQSDGSEGLGESEVEIHGENRSNSDDDKNTDDSHIKSSTSHTLNCTENTCKRHTVCKRPCILIMDSLKLSVHERIFKLLREYLQVEWEVKRGGYRDFSVDHMVGSHCKVPLQDNSSDCGLYLLQYAESFLQDPVLHFDLPLRLERWFPRQQVRGKREEIRDLILHLYRFQKGSLGNEALEDRRTDHGNVTQ</sequence>
<dbReference type="EMBL" id="JAWDJR010000009">
    <property type="protein sequence ID" value="KAK9969378.1"/>
    <property type="molecule type" value="Genomic_DNA"/>
</dbReference>
<dbReference type="PROSITE" id="PS50600">
    <property type="entry name" value="ULP_PROTEASE"/>
    <property type="match status" value="1"/>
</dbReference>
<feature type="compositionally biased region" description="Basic and acidic residues" evidence="6">
    <location>
        <begin position="130"/>
        <end position="142"/>
    </location>
</feature>
<evidence type="ECO:0000259" key="7">
    <source>
        <dbReference type="PROSITE" id="PS50600"/>
    </source>
</evidence>
<comment type="caution">
    <text evidence="8">The sequence shown here is derived from an EMBL/GenBank/DDBJ whole genome shotgun (WGS) entry which is preliminary data.</text>
</comment>
<dbReference type="PANTHER" id="PTHR46896">
    <property type="entry name" value="SENTRIN-SPECIFIC PROTEASE"/>
    <property type="match status" value="1"/>
</dbReference>
<feature type="compositionally biased region" description="Basic and acidic residues" evidence="6">
    <location>
        <begin position="149"/>
        <end position="167"/>
    </location>
</feature>
<keyword evidence="4" id="KW-0833">Ubl conjugation pathway</keyword>
<evidence type="ECO:0000256" key="1">
    <source>
        <dbReference type="ARBA" id="ARBA00005234"/>
    </source>
</evidence>
<feature type="region of interest" description="Disordered" evidence="6">
    <location>
        <begin position="800"/>
        <end position="843"/>
    </location>
</feature>
<dbReference type="GO" id="GO:0070139">
    <property type="term" value="F:SUMO-specific endopeptidase activity"/>
    <property type="evidence" value="ECO:0007669"/>
    <property type="project" value="TreeGrafter"/>
</dbReference>
<feature type="compositionally biased region" description="Acidic residues" evidence="6">
    <location>
        <begin position="244"/>
        <end position="256"/>
    </location>
</feature>
<evidence type="ECO:0000256" key="2">
    <source>
        <dbReference type="ARBA" id="ARBA00022553"/>
    </source>
</evidence>
<proteinExistence type="inferred from homology"/>
<evidence type="ECO:0000256" key="4">
    <source>
        <dbReference type="ARBA" id="ARBA00022786"/>
    </source>
</evidence>
<keyword evidence="2" id="KW-0597">Phosphoprotein</keyword>
<evidence type="ECO:0000256" key="6">
    <source>
        <dbReference type="SAM" id="MobiDB-lite"/>
    </source>
</evidence>
<dbReference type="InterPro" id="IPR003653">
    <property type="entry name" value="Peptidase_C48_C"/>
</dbReference>
<evidence type="ECO:0000256" key="5">
    <source>
        <dbReference type="ARBA" id="ARBA00022801"/>
    </source>
</evidence>
<feature type="compositionally biased region" description="Low complexity" evidence="6">
    <location>
        <begin position="200"/>
        <end position="218"/>
    </location>
</feature>
<feature type="compositionally biased region" description="Polar residues" evidence="6">
    <location>
        <begin position="224"/>
        <end position="243"/>
    </location>
</feature>
<accession>A0AAW2A8J3</accession>
<dbReference type="Pfam" id="PF02902">
    <property type="entry name" value="Peptidase_C48"/>
    <property type="match status" value="1"/>
</dbReference>
<organism evidence="8 9">
    <name type="scientific">Culter alburnus</name>
    <name type="common">Topmouth culter</name>
    <dbReference type="NCBI Taxonomy" id="194366"/>
    <lineage>
        <taxon>Eukaryota</taxon>
        <taxon>Metazoa</taxon>
        <taxon>Chordata</taxon>
        <taxon>Craniata</taxon>
        <taxon>Vertebrata</taxon>
        <taxon>Euteleostomi</taxon>
        <taxon>Actinopterygii</taxon>
        <taxon>Neopterygii</taxon>
        <taxon>Teleostei</taxon>
        <taxon>Ostariophysi</taxon>
        <taxon>Cypriniformes</taxon>
        <taxon>Xenocyprididae</taxon>
        <taxon>Xenocypridinae</taxon>
        <taxon>Culter</taxon>
    </lineage>
</organism>
<keyword evidence="9" id="KW-1185">Reference proteome</keyword>
<dbReference type="Gene3D" id="1.10.418.20">
    <property type="match status" value="2"/>
</dbReference>
<keyword evidence="5" id="KW-0378">Hydrolase</keyword>
<dbReference type="AlphaFoldDB" id="A0AAW2A8J3"/>
<keyword evidence="3" id="KW-0645">Protease</keyword>
<reference evidence="8 9" key="1">
    <citation type="submission" date="2024-05" db="EMBL/GenBank/DDBJ databases">
        <title>A high-quality chromosomal-level genome assembly of Topmouth culter (Culter alburnus).</title>
        <authorList>
            <person name="Zhao H."/>
        </authorList>
    </citation>
    <scope>NUCLEOTIDE SEQUENCE [LARGE SCALE GENOMIC DNA]</scope>
    <source>
        <strain evidence="8">CATC2023</strain>
        <tissue evidence="8">Muscle</tissue>
    </source>
</reference>